<accession>A0A7J8QF41</accession>
<evidence type="ECO:0000313" key="4">
    <source>
        <dbReference type="Proteomes" id="UP000593578"/>
    </source>
</evidence>
<evidence type="ECO:0000256" key="1">
    <source>
        <dbReference type="SAM" id="MobiDB-lite"/>
    </source>
</evidence>
<dbReference type="EMBL" id="JABEZZ010000011">
    <property type="protein sequence ID" value="MBA0600179.1"/>
    <property type="molecule type" value="Genomic_DNA"/>
</dbReference>
<dbReference type="Proteomes" id="UP000593578">
    <property type="component" value="Unassembled WGS sequence"/>
</dbReference>
<feature type="compositionally biased region" description="Basic and acidic residues" evidence="1">
    <location>
        <begin position="1"/>
        <end position="17"/>
    </location>
</feature>
<sequence>MMNSMERESSDEGEPAKRLTKKVCIRETEGDTDVAMDSALITEKPLLWKDRLMRTRLQAKGQTTTTNDISNEGEFELPETDVVRSSVNGIPSISFSEWVNQILINNMAHIMVIKLLGRSTGYSALYNKSPEDFEKVICQGPWIIYGQYLTVQPWSMDFNITQPYSRMVMEWIRFLGLPGHMYNGESCGT</sequence>
<dbReference type="PANTHER" id="PTHR31286:SF173">
    <property type="entry name" value="DUF4283 DOMAIN-CONTAINING PROTEIN"/>
    <property type="match status" value="1"/>
</dbReference>
<dbReference type="InterPro" id="IPR040256">
    <property type="entry name" value="At4g02000-like"/>
</dbReference>
<feature type="domain" description="DUF4283" evidence="2">
    <location>
        <begin position="128"/>
        <end position="162"/>
    </location>
</feature>
<reference evidence="3 4" key="1">
    <citation type="journal article" date="2019" name="Genome Biol. Evol.">
        <title>Insights into the evolution of the New World diploid cottons (Gossypium, subgenus Houzingenia) based on genome sequencing.</title>
        <authorList>
            <person name="Grover C.E."/>
            <person name="Arick M.A. 2nd"/>
            <person name="Thrash A."/>
            <person name="Conover J.L."/>
            <person name="Sanders W.S."/>
            <person name="Peterson D.G."/>
            <person name="Frelichowski J.E."/>
            <person name="Scheffler J.A."/>
            <person name="Scheffler B.E."/>
            <person name="Wendel J.F."/>
        </authorList>
    </citation>
    <scope>NUCLEOTIDE SEQUENCE [LARGE SCALE GENOMIC DNA]</scope>
    <source>
        <strain evidence="3">8</strain>
        <tissue evidence="3">Leaf</tissue>
    </source>
</reference>
<protein>
    <recommendedName>
        <fullName evidence="2">DUF4283 domain-containing protein</fullName>
    </recommendedName>
</protein>
<gene>
    <name evidence="3" type="ORF">Gorai_006377</name>
</gene>
<feature type="region of interest" description="Disordered" evidence="1">
    <location>
        <begin position="1"/>
        <end position="21"/>
    </location>
</feature>
<dbReference type="AlphaFoldDB" id="A0A7J8QF41"/>
<dbReference type="Pfam" id="PF14111">
    <property type="entry name" value="DUF4283"/>
    <property type="match status" value="1"/>
</dbReference>
<evidence type="ECO:0000259" key="2">
    <source>
        <dbReference type="Pfam" id="PF14111"/>
    </source>
</evidence>
<proteinExistence type="predicted"/>
<dbReference type="InterPro" id="IPR025558">
    <property type="entry name" value="DUF4283"/>
</dbReference>
<dbReference type="PANTHER" id="PTHR31286">
    <property type="entry name" value="GLYCINE-RICH CELL WALL STRUCTURAL PROTEIN 1.8-LIKE"/>
    <property type="match status" value="1"/>
</dbReference>
<evidence type="ECO:0000313" key="3">
    <source>
        <dbReference type="EMBL" id="MBA0600179.1"/>
    </source>
</evidence>
<organism evidence="3 4">
    <name type="scientific">Gossypium raimondii</name>
    <name type="common">Peruvian cotton</name>
    <name type="synonym">Gossypium klotzschianum subsp. raimondii</name>
    <dbReference type="NCBI Taxonomy" id="29730"/>
    <lineage>
        <taxon>Eukaryota</taxon>
        <taxon>Viridiplantae</taxon>
        <taxon>Streptophyta</taxon>
        <taxon>Embryophyta</taxon>
        <taxon>Tracheophyta</taxon>
        <taxon>Spermatophyta</taxon>
        <taxon>Magnoliopsida</taxon>
        <taxon>eudicotyledons</taxon>
        <taxon>Gunneridae</taxon>
        <taxon>Pentapetalae</taxon>
        <taxon>rosids</taxon>
        <taxon>malvids</taxon>
        <taxon>Malvales</taxon>
        <taxon>Malvaceae</taxon>
        <taxon>Malvoideae</taxon>
        <taxon>Gossypium</taxon>
    </lineage>
</organism>
<name>A0A7J8QF41_GOSRA</name>
<comment type="caution">
    <text evidence="3">The sequence shown here is derived from an EMBL/GenBank/DDBJ whole genome shotgun (WGS) entry which is preliminary data.</text>
</comment>